<protein>
    <submittedName>
        <fullName evidence="1">Uncharacterized protein</fullName>
    </submittedName>
</protein>
<evidence type="ECO:0000313" key="2">
    <source>
        <dbReference type="Proteomes" id="UP001151760"/>
    </source>
</evidence>
<organism evidence="1 2">
    <name type="scientific">Tanacetum coccineum</name>
    <dbReference type="NCBI Taxonomy" id="301880"/>
    <lineage>
        <taxon>Eukaryota</taxon>
        <taxon>Viridiplantae</taxon>
        <taxon>Streptophyta</taxon>
        <taxon>Embryophyta</taxon>
        <taxon>Tracheophyta</taxon>
        <taxon>Spermatophyta</taxon>
        <taxon>Magnoliopsida</taxon>
        <taxon>eudicotyledons</taxon>
        <taxon>Gunneridae</taxon>
        <taxon>Pentapetalae</taxon>
        <taxon>asterids</taxon>
        <taxon>campanulids</taxon>
        <taxon>Asterales</taxon>
        <taxon>Asteraceae</taxon>
        <taxon>Asteroideae</taxon>
        <taxon>Anthemideae</taxon>
        <taxon>Anthemidinae</taxon>
        <taxon>Tanacetum</taxon>
    </lineage>
</organism>
<evidence type="ECO:0000313" key="1">
    <source>
        <dbReference type="EMBL" id="GJS67244.1"/>
    </source>
</evidence>
<gene>
    <name evidence="1" type="ORF">Tco_0681808</name>
</gene>
<reference evidence="1" key="2">
    <citation type="submission" date="2022-01" db="EMBL/GenBank/DDBJ databases">
        <authorList>
            <person name="Yamashiro T."/>
            <person name="Shiraishi A."/>
            <person name="Satake H."/>
            <person name="Nakayama K."/>
        </authorList>
    </citation>
    <scope>NUCLEOTIDE SEQUENCE</scope>
</reference>
<keyword evidence="2" id="KW-1185">Reference proteome</keyword>
<reference evidence="1" key="1">
    <citation type="journal article" date="2022" name="Int. J. Mol. Sci.">
        <title>Draft Genome of Tanacetum Coccineum: Genomic Comparison of Closely Related Tanacetum-Family Plants.</title>
        <authorList>
            <person name="Yamashiro T."/>
            <person name="Shiraishi A."/>
            <person name="Nakayama K."/>
            <person name="Satake H."/>
        </authorList>
    </citation>
    <scope>NUCLEOTIDE SEQUENCE</scope>
</reference>
<name>A0ABQ4XPM7_9ASTR</name>
<sequence>MTTLEENVIVARADNRLLMLDKIGGVTRTKTYEELFDQEKLQDDCDVRATNIVLQGLQPDQEHECKLYNKFDRFTSVNDEALHEYYLGLLSSSMLAKNMHMSNYDQLYAYLNPHEAHANEVRLMRERFPDLLALIANYHHTPSYQNTHQAEYNLTYYPQQMSPVVQ</sequence>
<comment type="caution">
    <text evidence="1">The sequence shown here is derived from an EMBL/GenBank/DDBJ whole genome shotgun (WGS) entry which is preliminary data.</text>
</comment>
<dbReference type="Proteomes" id="UP001151760">
    <property type="component" value="Unassembled WGS sequence"/>
</dbReference>
<accession>A0ABQ4XPM7</accession>
<dbReference type="EMBL" id="BQNB010009704">
    <property type="protein sequence ID" value="GJS67244.1"/>
    <property type="molecule type" value="Genomic_DNA"/>
</dbReference>
<proteinExistence type="predicted"/>